<protein>
    <submittedName>
        <fullName evidence="1">Uncharacterized protein</fullName>
    </submittedName>
</protein>
<dbReference type="AlphaFoldDB" id="A0A445JE67"/>
<proteinExistence type="predicted"/>
<evidence type="ECO:0000313" key="1">
    <source>
        <dbReference type="EMBL" id="RZB96725.1"/>
    </source>
</evidence>
<dbReference type="EMBL" id="QZWG01000008">
    <property type="protein sequence ID" value="RZB96725.1"/>
    <property type="molecule type" value="Genomic_DNA"/>
</dbReference>
<reference evidence="1 2" key="1">
    <citation type="submission" date="2018-09" db="EMBL/GenBank/DDBJ databases">
        <title>A high-quality reference genome of wild soybean provides a powerful tool to mine soybean genomes.</title>
        <authorList>
            <person name="Xie M."/>
            <person name="Chung C.Y.L."/>
            <person name="Li M.-W."/>
            <person name="Wong F.-L."/>
            <person name="Chan T.-F."/>
            <person name="Lam H.-M."/>
        </authorList>
    </citation>
    <scope>NUCLEOTIDE SEQUENCE [LARGE SCALE GENOMIC DNA]</scope>
    <source>
        <strain evidence="2">cv. W05</strain>
        <tissue evidence="1">Hypocotyl of etiolated seedlings</tissue>
    </source>
</reference>
<gene>
    <name evidence="1" type="ORF">D0Y65_020450</name>
</gene>
<accession>A0A445JE67</accession>
<sequence>MVPCATLQAIQAGLSSVLIPITPSVHPTIKMWFCFKKKRKGVCILRKQTQPTCRASSYWLFVGLLSLYFFS</sequence>
<comment type="caution">
    <text evidence="1">The sequence shown here is derived from an EMBL/GenBank/DDBJ whole genome shotgun (WGS) entry which is preliminary data.</text>
</comment>
<keyword evidence="2" id="KW-1185">Reference proteome</keyword>
<organism evidence="1 2">
    <name type="scientific">Glycine soja</name>
    <name type="common">Wild soybean</name>
    <dbReference type="NCBI Taxonomy" id="3848"/>
    <lineage>
        <taxon>Eukaryota</taxon>
        <taxon>Viridiplantae</taxon>
        <taxon>Streptophyta</taxon>
        <taxon>Embryophyta</taxon>
        <taxon>Tracheophyta</taxon>
        <taxon>Spermatophyta</taxon>
        <taxon>Magnoliopsida</taxon>
        <taxon>eudicotyledons</taxon>
        <taxon>Gunneridae</taxon>
        <taxon>Pentapetalae</taxon>
        <taxon>rosids</taxon>
        <taxon>fabids</taxon>
        <taxon>Fabales</taxon>
        <taxon>Fabaceae</taxon>
        <taxon>Papilionoideae</taxon>
        <taxon>50 kb inversion clade</taxon>
        <taxon>NPAAA clade</taxon>
        <taxon>indigoferoid/millettioid clade</taxon>
        <taxon>Phaseoleae</taxon>
        <taxon>Glycine</taxon>
        <taxon>Glycine subgen. Soja</taxon>
    </lineage>
</organism>
<dbReference type="Proteomes" id="UP000289340">
    <property type="component" value="Chromosome 8"/>
</dbReference>
<name>A0A445JE67_GLYSO</name>
<evidence type="ECO:0000313" key="2">
    <source>
        <dbReference type="Proteomes" id="UP000289340"/>
    </source>
</evidence>